<comment type="caution">
    <text evidence="1">The sequence shown here is derived from an EMBL/GenBank/DDBJ whole genome shotgun (WGS) entry which is preliminary data.</text>
</comment>
<proteinExistence type="predicted"/>
<gene>
    <name evidence="1" type="ORF">DPMN_137349</name>
</gene>
<name>A0A9D4JIQ8_DREPO</name>
<organism evidence="1 2">
    <name type="scientific">Dreissena polymorpha</name>
    <name type="common">Zebra mussel</name>
    <name type="synonym">Mytilus polymorpha</name>
    <dbReference type="NCBI Taxonomy" id="45954"/>
    <lineage>
        <taxon>Eukaryota</taxon>
        <taxon>Metazoa</taxon>
        <taxon>Spiralia</taxon>
        <taxon>Lophotrochozoa</taxon>
        <taxon>Mollusca</taxon>
        <taxon>Bivalvia</taxon>
        <taxon>Autobranchia</taxon>
        <taxon>Heteroconchia</taxon>
        <taxon>Euheterodonta</taxon>
        <taxon>Imparidentia</taxon>
        <taxon>Neoheterodontei</taxon>
        <taxon>Myida</taxon>
        <taxon>Dreissenoidea</taxon>
        <taxon>Dreissenidae</taxon>
        <taxon>Dreissena</taxon>
    </lineage>
</organism>
<dbReference type="EMBL" id="JAIWYP010000006">
    <property type="protein sequence ID" value="KAH3808987.1"/>
    <property type="molecule type" value="Genomic_DNA"/>
</dbReference>
<protein>
    <submittedName>
        <fullName evidence="1">Uncharacterized protein</fullName>
    </submittedName>
</protein>
<reference evidence="1" key="1">
    <citation type="journal article" date="2019" name="bioRxiv">
        <title>The Genome of the Zebra Mussel, Dreissena polymorpha: A Resource for Invasive Species Research.</title>
        <authorList>
            <person name="McCartney M.A."/>
            <person name="Auch B."/>
            <person name="Kono T."/>
            <person name="Mallez S."/>
            <person name="Zhang Y."/>
            <person name="Obille A."/>
            <person name="Becker A."/>
            <person name="Abrahante J.E."/>
            <person name="Garbe J."/>
            <person name="Badalamenti J.P."/>
            <person name="Herman A."/>
            <person name="Mangelson H."/>
            <person name="Liachko I."/>
            <person name="Sullivan S."/>
            <person name="Sone E.D."/>
            <person name="Koren S."/>
            <person name="Silverstein K.A.T."/>
            <person name="Beckman K.B."/>
            <person name="Gohl D.M."/>
        </authorList>
    </citation>
    <scope>NUCLEOTIDE SEQUENCE</scope>
    <source>
        <strain evidence="1">Duluth1</strain>
        <tissue evidence="1">Whole animal</tissue>
    </source>
</reference>
<keyword evidence="2" id="KW-1185">Reference proteome</keyword>
<reference evidence="1" key="2">
    <citation type="submission" date="2020-11" db="EMBL/GenBank/DDBJ databases">
        <authorList>
            <person name="McCartney M.A."/>
            <person name="Auch B."/>
            <person name="Kono T."/>
            <person name="Mallez S."/>
            <person name="Becker A."/>
            <person name="Gohl D.M."/>
            <person name="Silverstein K.A.T."/>
            <person name="Koren S."/>
            <person name="Bechman K.B."/>
            <person name="Herman A."/>
            <person name="Abrahante J.E."/>
            <person name="Garbe J."/>
        </authorList>
    </citation>
    <scope>NUCLEOTIDE SEQUENCE</scope>
    <source>
        <strain evidence="1">Duluth1</strain>
        <tissue evidence="1">Whole animal</tissue>
    </source>
</reference>
<sequence length="185" mass="20953">MSFISEVVNDWRLILFVLKWFVNRALDGGVIESFDGVIHSPIGCKTAVNDPSLSCDIEWELNAEGKCASPLGADDHPVCGFTAKGLTAKGLKKYGTWDKAYYFLHRNWTSINNIGTFMTLKYESAFKILVTQFESHSPDDVYKVKFNSSVSGHDLWNGYVFPDIEVRPFFQVNIELFPLPINFNL</sequence>
<dbReference type="Proteomes" id="UP000828390">
    <property type="component" value="Unassembled WGS sequence"/>
</dbReference>
<accession>A0A9D4JIQ8</accession>
<dbReference type="AlphaFoldDB" id="A0A9D4JIQ8"/>
<evidence type="ECO:0000313" key="1">
    <source>
        <dbReference type="EMBL" id="KAH3808987.1"/>
    </source>
</evidence>
<evidence type="ECO:0000313" key="2">
    <source>
        <dbReference type="Proteomes" id="UP000828390"/>
    </source>
</evidence>